<dbReference type="Pfam" id="PF03551">
    <property type="entry name" value="PadR"/>
    <property type="match status" value="1"/>
</dbReference>
<feature type="compositionally biased region" description="Basic residues" evidence="1">
    <location>
        <begin position="21"/>
        <end position="30"/>
    </location>
</feature>
<dbReference type="KEGG" id="aol:S58_52200"/>
<feature type="domain" description="Transcription regulator PadR N-terminal" evidence="2">
    <location>
        <begin position="90"/>
        <end position="159"/>
    </location>
</feature>
<feature type="compositionally biased region" description="Basic and acidic residues" evidence="1">
    <location>
        <begin position="31"/>
        <end position="44"/>
    </location>
</feature>
<dbReference type="STRING" id="1245469.S58_52200"/>
<keyword evidence="4" id="KW-1185">Reference proteome</keyword>
<dbReference type="OrthoDB" id="9814826at2"/>
<dbReference type="GeneID" id="301818981"/>
<dbReference type="eggNOG" id="COG1695">
    <property type="taxonomic scope" value="Bacteria"/>
</dbReference>
<dbReference type="SUPFAM" id="SSF46785">
    <property type="entry name" value="Winged helix' DNA-binding domain"/>
    <property type="match status" value="1"/>
</dbReference>
<evidence type="ECO:0000313" key="4">
    <source>
        <dbReference type="Proteomes" id="UP000011841"/>
    </source>
</evidence>
<evidence type="ECO:0000256" key="1">
    <source>
        <dbReference type="SAM" id="MobiDB-lite"/>
    </source>
</evidence>
<dbReference type="AlphaFoldDB" id="M4ZBQ1"/>
<sequence>MRHHHHWTFGRPGWDDDREHRGWRHRRHPESRHGFDEAGEDVRLAGRGPGFGRHRGPGLFEGDGRRGGREEFGRGGGGRFFGPGDLRSLLLWLIGEKPRHGYELIKAVEQLVGGAYSPSPGSVYPILSLLEDMGQIEAASAEGGKKLFAITDAGRAALKDDAAAIEGLLSRMRIMARTMGGMRPPEQVLQTVQTLKMALKMHRPGWSEAEAKRVSDILTRAIAEIQGDDDGAAT</sequence>
<evidence type="ECO:0000259" key="2">
    <source>
        <dbReference type="Pfam" id="PF03551"/>
    </source>
</evidence>
<dbReference type="PANTHER" id="PTHR43252">
    <property type="entry name" value="TRANSCRIPTIONAL REGULATOR YQJI"/>
    <property type="match status" value="1"/>
</dbReference>
<dbReference type="Gene3D" id="1.10.10.10">
    <property type="entry name" value="Winged helix-like DNA-binding domain superfamily/Winged helix DNA-binding domain"/>
    <property type="match status" value="1"/>
</dbReference>
<proteinExistence type="predicted"/>
<protein>
    <recommendedName>
        <fullName evidence="2">Transcription regulator PadR N-terminal domain-containing protein</fullName>
    </recommendedName>
</protein>
<dbReference type="PANTHER" id="PTHR43252:SF7">
    <property type="entry name" value="TRANSCRIPTIONAL REGULATOR YQJI"/>
    <property type="match status" value="1"/>
</dbReference>
<dbReference type="PATRIC" id="fig|1245469.3.peg.5345"/>
<dbReference type="Proteomes" id="UP000011841">
    <property type="component" value="Chromosome"/>
</dbReference>
<dbReference type="InterPro" id="IPR036388">
    <property type="entry name" value="WH-like_DNA-bd_sf"/>
</dbReference>
<accession>M4ZBQ1</accession>
<gene>
    <name evidence="3" type="ORF">S58_52200</name>
</gene>
<feature type="region of interest" description="Disordered" evidence="1">
    <location>
        <begin position="18"/>
        <end position="76"/>
    </location>
</feature>
<dbReference type="HOGENOM" id="CLU_063440_1_0_5"/>
<dbReference type="RefSeq" id="WP_015668288.1">
    <property type="nucleotide sequence ID" value="NC_020453.1"/>
</dbReference>
<evidence type="ECO:0000313" key="3">
    <source>
        <dbReference type="EMBL" id="BAM91199.1"/>
    </source>
</evidence>
<dbReference type="EMBL" id="AP012603">
    <property type="protein sequence ID" value="BAM91199.1"/>
    <property type="molecule type" value="Genomic_DNA"/>
</dbReference>
<reference evidence="3 4" key="1">
    <citation type="journal article" date="2013" name="Appl. Environ. Microbiol.">
        <title>Genome analysis suggests that the soil oligotrophic bacterium Agromonas oligotrophica (Bradyrhizobium oligotrophicum) is a nitrogen-fixing symbiont of Aeschynomene indica.</title>
        <authorList>
            <person name="Okubo T."/>
            <person name="Fukushima S."/>
            <person name="Itakura M."/>
            <person name="Oshima K."/>
            <person name="Longtonglang A."/>
            <person name="Teaumroong N."/>
            <person name="Mitsui H."/>
            <person name="Hattori M."/>
            <person name="Hattori R."/>
            <person name="Hattori T."/>
            <person name="Minamisawa K."/>
        </authorList>
    </citation>
    <scope>NUCLEOTIDE SEQUENCE [LARGE SCALE GENOMIC DNA]</scope>
    <source>
        <strain evidence="3 4">S58</strain>
    </source>
</reference>
<organism evidence="3 4">
    <name type="scientific">Bradyrhizobium oligotrophicum S58</name>
    <dbReference type="NCBI Taxonomy" id="1245469"/>
    <lineage>
        <taxon>Bacteria</taxon>
        <taxon>Pseudomonadati</taxon>
        <taxon>Pseudomonadota</taxon>
        <taxon>Alphaproteobacteria</taxon>
        <taxon>Hyphomicrobiales</taxon>
        <taxon>Nitrobacteraceae</taxon>
        <taxon>Bradyrhizobium</taxon>
    </lineage>
</organism>
<feature type="compositionally biased region" description="Basic and acidic residues" evidence="1">
    <location>
        <begin position="62"/>
        <end position="73"/>
    </location>
</feature>
<dbReference type="InterPro" id="IPR005149">
    <property type="entry name" value="Tscrpt_reg_PadR_N"/>
</dbReference>
<name>M4ZBQ1_9BRAD</name>
<dbReference type="InterPro" id="IPR036390">
    <property type="entry name" value="WH_DNA-bd_sf"/>
</dbReference>